<sequence>MWNIVLTPEQLSLLRHAVIILGAWLVFLLLAYGAPRPGGDGPAAMRLGAAGAAPTTSQWDK</sequence>
<evidence type="ECO:0000256" key="1">
    <source>
        <dbReference type="SAM" id="Phobius"/>
    </source>
</evidence>
<keyword evidence="1" id="KW-0472">Membrane</keyword>
<evidence type="ECO:0000313" key="2">
    <source>
        <dbReference type="EMBL" id="APF38592.1"/>
    </source>
</evidence>
<accession>A0AAC9JQY5</accession>
<keyword evidence="1" id="KW-0812">Transmembrane</keyword>
<keyword evidence="1" id="KW-1133">Transmembrane helix</keyword>
<proteinExistence type="predicted"/>
<evidence type="ECO:0000313" key="3">
    <source>
        <dbReference type="Proteomes" id="UP000182703"/>
    </source>
</evidence>
<dbReference type="KEGG" id="cdq:BOQ54_15755"/>
<feature type="transmembrane region" description="Helical" evidence="1">
    <location>
        <begin position="12"/>
        <end position="32"/>
    </location>
</feature>
<gene>
    <name evidence="2" type="ORF">BOQ54_15755</name>
</gene>
<protein>
    <submittedName>
        <fullName evidence="2">Uncharacterized protein</fullName>
    </submittedName>
</protein>
<keyword evidence="3" id="KW-1185">Reference proteome</keyword>
<dbReference type="Proteomes" id="UP000182703">
    <property type="component" value="Chromosome"/>
</dbReference>
<organism evidence="2 3">
    <name type="scientific">Chelatococcus daeguensis</name>
    <dbReference type="NCBI Taxonomy" id="444444"/>
    <lineage>
        <taxon>Bacteria</taxon>
        <taxon>Pseudomonadati</taxon>
        <taxon>Pseudomonadota</taxon>
        <taxon>Alphaproteobacteria</taxon>
        <taxon>Hyphomicrobiales</taxon>
        <taxon>Chelatococcaceae</taxon>
        <taxon>Chelatococcus</taxon>
    </lineage>
</organism>
<dbReference type="AlphaFoldDB" id="A0AAC9JQY5"/>
<name>A0AAC9JQY5_9HYPH</name>
<dbReference type="EMBL" id="CP018095">
    <property type="protein sequence ID" value="APF38592.1"/>
    <property type="molecule type" value="Genomic_DNA"/>
</dbReference>
<reference evidence="2 3" key="1">
    <citation type="submission" date="2016-11" db="EMBL/GenBank/DDBJ databases">
        <title>Complete genome sequence of the aerobically denitrifying bacterium Chelatococcus daeguensis TAD1.</title>
        <authorList>
            <person name="Yang Y."/>
            <person name="Huang S."/>
            <person name="Lin E."/>
        </authorList>
    </citation>
    <scope>NUCLEOTIDE SEQUENCE [LARGE SCALE GENOMIC DNA]</scope>
    <source>
        <strain evidence="2 3">TAD1</strain>
    </source>
</reference>